<evidence type="ECO:0000256" key="3">
    <source>
        <dbReference type="ARBA" id="ARBA00022692"/>
    </source>
</evidence>
<dbReference type="EMBL" id="LIWG01000004">
    <property type="protein sequence ID" value="MBE3608013.1"/>
    <property type="molecule type" value="Genomic_DNA"/>
</dbReference>
<evidence type="ECO:0000256" key="7">
    <source>
        <dbReference type="SAM" id="Phobius"/>
    </source>
</evidence>
<keyword evidence="3 7" id="KW-0812">Transmembrane</keyword>
<feature type="transmembrane region" description="Helical" evidence="7">
    <location>
        <begin position="104"/>
        <end position="123"/>
    </location>
</feature>
<comment type="caution">
    <text evidence="10">The sequence shown here is derived from an EMBL/GenBank/DDBJ whole genome shotgun (WGS) entry which is preliminary data.</text>
</comment>
<dbReference type="InterPro" id="IPR050925">
    <property type="entry name" value="Rhomboid_protease_S54"/>
</dbReference>
<gene>
    <name evidence="9" type="ORF">CCAL12919_02425</name>
    <name evidence="10" type="ORF">CCAL9337_04610</name>
</gene>
<evidence type="ECO:0000256" key="1">
    <source>
        <dbReference type="ARBA" id="ARBA00004141"/>
    </source>
</evidence>
<reference evidence="9 12" key="2">
    <citation type="submission" date="2020-10" db="EMBL/GenBank/DDBJ databases">
        <title>Campylobacter californiensis sp. nov. isolated from cattle and feral swine in California.</title>
        <authorList>
            <person name="Miller W.G."/>
        </authorList>
    </citation>
    <scope>NUCLEOTIDE SEQUENCE [LARGE SCALE GENOMIC DNA]</scope>
    <source>
        <strain evidence="9 12">RM12919</strain>
    </source>
</reference>
<evidence type="ECO:0000256" key="5">
    <source>
        <dbReference type="ARBA" id="ARBA00022989"/>
    </source>
</evidence>
<keyword evidence="6 7" id="KW-0472">Membrane</keyword>
<dbReference type="EMBL" id="JADBHS010000003">
    <property type="protein sequence ID" value="MBE2985994.1"/>
    <property type="molecule type" value="Genomic_DNA"/>
</dbReference>
<feature type="transmembrane region" description="Helical" evidence="7">
    <location>
        <begin position="45"/>
        <end position="65"/>
    </location>
</feature>
<dbReference type="AlphaFoldDB" id="A0AAW3ZXD6"/>
<dbReference type="InterPro" id="IPR035952">
    <property type="entry name" value="Rhomboid-like_sf"/>
</dbReference>
<dbReference type="SUPFAM" id="SSF144091">
    <property type="entry name" value="Rhomboid-like"/>
    <property type="match status" value="1"/>
</dbReference>
<evidence type="ECO:0000313" key="10">
    <source>
        <dbReference type="EMBL" id="MBE3608013.1"/>
    </source>
</evidence>
<evidence type="ECO:0000313" key="12">
    <source>
        <dbReference type="Proteomes" id="UP001318760"/>
    </source>
</evidence>
<dbReference type="Proteomes" id="UP000650616">
    <property type="component" value="Unassembled WGS sequence"/>
</dbReference>
<dbReference type="GO" id="GO:0006508">
    <property type="term" value="P:proteolysis"/>
    <property type="evidence" value="ECO:0007669"/>
    <property type="project" value="UniProtKB-KW"/>
</dbReference>
<evidence type="ECO:0000313" key="11">
    <source>
        <dbReference type="Proteomes" id="UP000650616"/>
    </source>
</evidence>
<feature type="transmembrane region" description="Helical" evidence="7">
    <location>
        <begin position="135"/>
        <end position="168"/>
    </location>
</feature>
<protein>
    <submittedName>
        <fullName evidence="10">Rhomboid family intramembrane serine protease</fullName>
    </submittedName>
</protein>
<evidence type="ECO:0000313" key="9">
    <source>
        <dbReference type="EMBL" id="MBE2985994.1"/>
    </source>
</evidence>
<evidence type="ECO:0000256" key="6">
    <source>
        <dbReference type="ARBA" id="ARBA00023136"/>
    </source>
</evidence>
<proteinExistence type="inferred from homology"/>
<organism evidence="10 11">
    <name type="scientific">Campylobacter californiensis</name>
    <dbReference type="NCBI Taxonomy" id="1032243"/>
    <lineage>
        <taxon>Bacteria</taxon>
        <taxon>Pseudomonadati</taxon>
        <taxon>Campylobacterota</taxon>
        <taxon>Epsilonproteobacteria</taxon>
        <taxon>Campylobacterales</taxon>
        <taxon>Campylobacteraceae</taxon>
        <taxon>Campylobacter</taxon>
    </lineage>
</organism>
<accession>A0AAW3ZXD6</accession>
<feature type="domain" description="Peptidase S54 rhomboid" evidence="8">
    <location>
        <begin position="42"/>
        <end position="171"/>
    </location>
</feature>
<keyword evidence="10" id="KW-0645">Protease</keyword>
<name>A0AAW3ZXD6_9BACT</name>
<evidence type="ECO:0000256" key="4">
    <source>
        <dbReference type="ARBA" id="ARBA00022801"/>
    </source>
</evidence>
<dbReference type="RefSeq" id="WP_169936043.1">
    <property type="nucleotide sequence ID" value="NZ_CP012545.1"/>
</dbReference>
<keyword evidence="5 7" id="KW-1133">Transmembrane helix</keyword>
<evidence type="ECO:0000259" key="8">
    <source>
        <dbReference type="Pfam" id="PF01694"/>
    </source>
</evidence>
<dbReference type="Gene3D" id="1.20.1540.10">
    <property type="entry name" value="Rhomboid-like"/>
    <property type="match status" value="1"/>
</dbReference>
<reference evidence="10 11" key="1">
    <citation type="submission" date="2015-08" db="EMBL/GenBank/DDBJ databases">
        <title>Comparative genomics of the Campylobacter concisus group.</title>
        <authorList>
            <person name="Yee E."/>
            <person name="Chapman M.H."/>
            <person name="Huynh S."/>
            <person name="Bono J.L."/>
            <person name="On S.L."/>
            <person name="St Leger J."/>
            <person name="Foster G."/>
            <person name="Parker C.T."/>
            <person name="Miller W.G."/>
        </authorList>
    </citation>
    <scope>NUCLEOTIDE SEQUENCE [LARGE SCALE GENOMIC DNA]</scope>
    <source>
        <strain evidence="10 11">RM9337</strain>
    </source>
</reference>
<dbReference type="Proteomes" id="UP001318760">
    <property type="component" value="Unassembled WGS sequence"/>
</dbReference>
<dbReference type="GO" id="GO:0016020">
    <property type="term" value="C:membrane"/>
    <property type="evidence" value="ECO:0007669"/>
    <property type="project" value="UniProtKB-SubCell"/>
</dbReference>
<comment type="similarity">
    <text evidence="2">Belongs to the peptidase S54 family.</text>
</comment>
<evidence type="ECO:0000256" key="2">
    <source>
        <dbReference type="ARBA" id="ARBA00009045"/>
    </source>
</evidence>
<keyword evidence="11" id="KW-1185">Reference proteome</keyword>
<feature type="transmembrane region" description="Helical" evidence="7">
    <location>
        <begin position="7"/>
        <end position="25"/>
    </location>
</feature>
<keyword evidence="4" id="KW-0378">Hydrolase</keyword>
<sequence>MVTYILICINCLIYLFVGQNFNTIFGLNAGFAQNFIFSFQPLTSMFLHGSLSHLIMNMVVLFQFGSILERNLGHFRFLLIYILGGIATSFLTLIYVYYMLYFNAQVVTVVGASGAICVLLGVLSFLTDKETRKGLVIALLLMSFAPLFFGVNIAWYAHLLGFAIGYIYAKMSFK</sequence>
<comment type="subcellular location">
    <subcellularLocation>
        <location evidence="1">Membrane</location>
        <topology evidence="1">Multi-pass membrane protein</topology>
    </subcellularLocation>
</comment>
<dbReference type="PANTHER" id="PTHR43731:SF14">
    <property type="entry name" value="PRESENILIN-ASSOCIATED RHOMBOID-LIKE PROTEIN, MITOCHONDRIAL"/>
    <property type="match status" value="1"/>
</dbReference>
<dbReference type="PANTHER" id="PTHR43731">
    <property type="entry name" value="RHOMBOID PROTEASE"/>
    <property type="match status" value="1"/>
</dbReference>
<dbReference type="GO" id="GO:0004252">
    <property type="term" value="F:serine-type endopeptidase activity"/>
    <property type="evidence" value="ECO:0007669"/>
    <property type="project" value="InterPro"/>
</dbReference>
<dbReference type="Pfam" id="PF01694">
    <property type="entry name" value="Rhomboid"/>
    <property type="match status" value="1"/>
</dbReference>
<feature type="transmembrane region" description="Helical" evidence="7">
    <location>
        <begin position="77"/>
        <end position="98"/>
    </location>
</feature>
<dbReference type="InterPro" id="IPR022764">
    <property type="entry name" value="Peptidase_S54_rhomboid_dom"/>
</dbReference>